<accession>A0A8K0L1P2</accession>
<gene>
    <name evidence="1" type="ORF">KVT40_003927</name>
</gene>
<dbReference type="Proteomes" id="UP000809789">
    <property type="component" value="Unassembled WGS sequence"/>
</dbReference>
<comment type="caution">
    <text evidence="1">The sequence shown here is derived from an EMBL/GenBank/DDBJ whole genome shotgun (WGS) entry which is preliminary data.</text>
</comment>
<keyword evidence="2" id="KW-1185">Reference proteome</keyword>
<dbReference type="AlphaFoldDB" id="A0A8K0L1P2"/>
<organism evidence="1 2">
    <name type="scientific">Elsinoe batatas</name>
    <dbReference type="NCBI Taxonomy" id="2601811"/>
    <lineage>
        <taxon>Eukaryota</taxon>
        <taxon>Fungi</taxon>
        <taxon>Dikarya</taxon>
        <taxon>Ascomycota</taxon>
        <taxon>Pezizomycotina</taxon>
        <taxon>Dothideomycetes</taxon>
        <taxon>Dothideomycetidae</taxon>
        <taxon>Myriangiales</taxon>
        <taxon>Elsinoaceae</taxon>
        <taxon>Elsinoe</taxon>
    </lineage>
</organism>
<reference evidence="1" key="1">
    <citation type="submission" date="2021-07" db="EMBL/GenBank/DDBJ databases">
        <title>Elsinoe batatas strain:CRI-CJ2 Genome sequencing and assembly.</title>
        <authorList>
            <person name="Huang L."/>
        </authorList>
    </citation>
    <scope>NUCLEOTIDE SEQUENCE</scope>
    <source>
        <strain evidence="1">CRI-CJ2</strain>
    </source>
</reference>
<proteinExistence type="predicted"/>
<dbReference type="EMBL" id="JAESVG020000004">
    <property type="protein sequence ID" value="KAG8628054.1"/>
    <property type="molecule type" value="Genomic_DNA"/>
</dbReference>
<evidence type="ECO:0000313" key="1">
    <source>
        <dbReference type="EMBL" id="KAG8628054.1"/>
    </source>
</evidence>
<dbReference type="OrthoDB" id="10320616at2759"/>
<name>A0A8K0L1P2_9PEZI</name>
<evidence type="ECO:0000313" key="2">
    <source>
        <dbReference type="Proteomes" id="UP000809789"/>
    </source>
</evidence>
<protein>
    <submittedName>
        <fullName evidence="1">Uncharacterized protein</fullName>
    </submittedName>
</protein>
<sequence>MRGCNAQGPTCLKTRLIRGPSALGFGSTSVVGATVIELRSGYRLDCGWHMATFLNRTGPDRIFGLQEEHMVLCPQPIVKLVPAMATARGQEVW</sequence>